<feature type="region of interest" description="Disordered" evidence="5">
    <location>
        <begin position="21"/>
        <end position="56"/>
    </location>
</feature>
<dbReference type="OrthoDB" id="2262349at2759"/>
<dbReference type="SMART" id="SM00066">
    <property type="entry name" value="GAL4"/>
    <property type="match status" value="1"/>
</dbReference>
<dbReference type="GO" id="GO:0005634">
    <property type="term" value="C:nucleus"/>
    <property type="evidence" value="ECO:0007669"/>
    <property type="project" value="TreeGrafter"/>
</dbReference>
<evidence type="ECO:0000256" key="5">
    <source>
        <dbReference type="SAM" id="MobiDB-lite"/>
    </source>
</evidence>
<evidence type="ECO:0000313" key="7">
    <source>
        <dbReference type="EMBL" id="KZZ96290.1"/>
    </source>
</evidence>
<keyword evidence="3" id="KW-0804">Transcription</keyword>
<proteinExistence type="predicted"/>
<gene>
    <name evidence="7" type="ORF">AAP_01063</name>
</gene>
<keyword evidence="4" id="KW-0539">Nucleus</keyword>
<feature type="domain" description="Zn(2)-C6 fungal-type" evidence="6">
    <location>
        <begin position="143"/>
        <end position="179"/>
    </location>
</feature>
<sequence length="1199" mass="133038">MLWSIPPGKSTHKLLRPTIQASARSHDRKTQVSARNSSVKAFITHSQSRSPATEHQQQAKIAVSLSLSQARAVYTGRGSQRADIQQQDIDLMMTFESRPVDCTPGPSSTVADPSTRTDGDSASQSQTRRSLSPPPQHRRGYQACDACRKRKVKCDQGSVDNPRPPPCVRCRREGKRCEFSATRRKRKAVELYENEDGILRRDERMMYGEAVSPPPSTESSHIPSASRGKEPVSAWPSLESARAAGVGAGAASAAAATTTAATGTRPQVPAPVTAIPSQAGMLPDRVPQYHGPPYTYVAREKLGLTGSLPRKGGHVMNKTAADLLSPAISNTHDALHLLSEAAGRSENFNRNRHSATRHPSSSTMASSGSPLITSSTPKQRVRANSVVMPASQPSGPAGWYRQEKEGDQRQAHDPSTRQETPIKGPEEIEYMRVARVWSRFRFIRAGWFSVDEAIDYISYYYQHLAPLSPIVIPDFNPPSTHHKLLTEEPILAVTMLTIASRHMKLSGNGASTRAYSIHEMLWSYLRRMIERLFWGQERFGNSNPSKCLKRDSSAPIAMGQVKRAGPLRSLGTVEALLLLTDWHPRSLYFPPGDDENALLDADVELFCEQNDDCEAGGKAAKATSAENRFAFHEWLEPVWRSDRMSWMLLSTAQALAFELGVFDKIDGLPRPDDSPSEQRRKRRVRRLILVYVSQCSGRLGIPSMLPLPEWETEPNSTTASDETSDNPDYELAIDQMQECWMDISRINYSSNIEFFSSKEYTTNFIRTGRYRDKIDEYMPQLRKFKKKIDEMPSLWPQMRTALSMEYEYTRLYINCMALQAVVDKWTTMASQDMQNNANGAKHSSLHVLMEQYMVNEAYIQEVIDASRTILRTVLDILVPNDYLKHAPIRTFFRILSGMIFILKTFTLGAKEDDVRISLELQDRTIECLRTCVVDDVHLSVTIASLVEVLTTSIRTKFLRFAPFERTTGENSLDGCSAGVSEAQSPCNQDGYQNTSTGPNEADQNNQVTKDETDPAPLQRVEQQHLYSQPHANSASYHDPLANIPALPINSSNINVAFMPPPASVYYDYYDPNAGHDMPIVHTQQGVASLQTDRQIPPSNQDAGNNATGTSSVPGNEAAATNAATHQGPSDWFALPLDPFFHTSSVAVDQGLGGTGPTYGEYDMLEVLLHGRNGAHPDATDNSNHPRPGDVQDNTGGIIF</sequence>
<dbReference type="GO" id="GO:0000981">
    <property type="term" value="F:DNA-binding transcription factor activity, RNA polymerase II-specific"/>
    <property type="evidence" value="ECO:0007669"/>
    <property type="project" value="InterPro"/>
</dbReference>
<comment type="caution">
    <text evidence="7">The sequence shown here is derived from an EMBL/GenBank/DDBJ whole genome shotgun (WGS) entry which is preliminary data.</text>
</comment>
<feature type="compositionally biased region" description="Polar residues" evidence="5">
    <location>
        <begin position="1093"/>
        <end position="1113"/>
    </location>
</feature>
<dbReference type="SUPFAM" id="SSF57701">
    <property type="entry name" value="Zn2/Cys6 DNA-binding domain"/>
    <property type="match status" value="1"/>
</dbReference>
<name>A0A166PEQ9_9EURO</name>
<dbReference type="InterPro" id="IPR052780">
    <property type="entry name" value="AAA_Catabolism_Regulators"/>
</dbReference>
<keyword evidence="8" id="KW-1185">Reference proteome</keyword>
<dbReference type="PROSITE" id="PS50048">
    <property type="entry name" value="ZN2_CY6_FUNGAL_2"/>
    <property type="match status" value="1"/>
</dbReference>
<dbReference type="PANTHER" id="PTHR31644">
    <property type="entry name" value="TRANSCRIPTIONAL ACTIVATOR ARO80-RELATED"/>
    <property type="match status" value="1"/>
</dbReference>
<feature type="region of interest" description="Disordered" evidence="5">
    <location>
        <begin position="971"/>
        <end position="1011"/>
    </location>
</feature>
<dbReference type="PROSITE" id="PS00463">
    <property type="entry name" value="ZN2_CY6_FUNGAL_1"/>
    <property type="match status" value="1"/>
</dbReference>
<dbReference type="Pfam" id="PF00172">
    <property type="entry name" value="Zn_clus"/>
    <property type="match status" value="1"/>
</dbReference>
<keyword evidence="1" id="KW-0805">Transcription regulation</keyword>
<feature type="compositionally biased region" description="Polar residues" evidence="5">
    <location>
        <begin position="105"/>
        <end position="130"/>
    </location>
</feature>
<dbReference type="PANTHER" id="PTHR31644:SF2">
    <property type="entry name" value="TRANSCRIPTIONAL ACTIVATOR ARO80-RELATED"/>
    <property type="match status" value="1"/>
</dbReference>
<dbReference type="EMBL" id="AZGZ01000003">
    <property type="protein sequence ID" value="KZZ96290.1"/>
    <property type="molecule type" value="Genomic_DNA"/>
</dbReference>
<dbReference type="GO" id="GO:0009074">
    <property type="term" value="P:aromatic amino acid family catabolic process"/>
    <property type="evidence" value="ECO:0007669"/>
    <property type="project" value="TreeGrafter"/>
</dbReference>
<feature type="region of interest" description="Disordered" evidence="5">
    <location>
        <begin position="97"/>
        <end position="144"/>
    </location>
</feature>
<evidence type="ECO:0000259" key="6">
    <source>
        <dbReference type="PROSITE" id="PS50048"/>
    </source>
</evidence>
<dbReference type="VEuPathDB" id="FungiDB:AAP_01063"/>
<feature type="region of interest" description="Disordered" evidence="5">
    <location>
        <begin position="706"/>
        <end position="726"/>
    </location>
</feature>
<dbReference type="InterPro" id="IPR001138">
    <property type="entry name" value="Zn2Cys6_DnaBD"/>
</dbReference>
<feature type="region of interest" description="Disordered" evidence="5">
    <location>
        <begin position="1172"/>
        <end position="1199"/>
    </location>
</feature>
<feature type="region of interest" description="Disordered" evidence="5">
    <location>
        <begin position="350"/>
        <end position="424"/>
    </location>
</feature>
<feature type="compositionally biased region" description="Polar residues" evidence="5">
    <location>
        <begin position="31"/>
        <end position="56"/>
    </location>
</feature>
<accession>A0A166PEQ9</accession>
<dbReference type="GO" id="GO:0045944">
    <property type="term" value="P:positive regulation of transcription by RNA polymerase II"/>
    <property type="evidence" value="ECO:0007669"/>
    <property type="project" value="TreeGrafter"/>
</dbReference>
<feature type="region of interest" description="Disordered" evidence="5">
    <location>
        <begin position="209"/>
        <end position="234"/>
    </location>
</feature>
<dbReference type="InterPro" id="IPR036864">
    <property type="entry name" value="Zn2-C6_fun-type_DNA-bd_sf"/>
</dbReference>
<evidence type="ECO:0000313" key="8">
    <source>
        <dbReference type="Proteomes" id="UP000242877"/>
    </source>
</evidence>
<organism evidence="7 8">
    <name type="scientific">Ascosphaera apis ARSEF 7405</name>
    <dbReference type="NCBI Taxonomy" id="392613"/>
    <lineage>
        <taxon>Eukaryota</taxon>
        <taxon>Fungi</taxon>
        <taxon>Dikarya</taxon>
        <taxon>Ascomycota</taxon>
        <taxon>Pezizomycotina</taxon>
        <taxon>Eurotiomycetes</taxon>
        <taxon>Eurotiomycetidae</taxon>
        <taxon>Onygenales</taxon>
        <taxon>Ascosphaeraceae</taxon>
        <taxon>Ascosphaera</taxon>
    </lineage>
</organism>
<dbReference type="Gene3D" id="4.10.240.10">
    <property type="entry name" value="Zn(2)-C6 fungal-type DNA-binding domain"/>
    <property type="match status" value="1"/>
</dbReference>
<feature type="compositionally biased region" description="Basic and acidic residues" evidence="5">
    <location>
        <begin position="401"/>
        <end position="416"/>
    </location>
</feature>
<dbReference type="CDD" id="cd12148">
    <property type="entry name" value="fungal_TF_MHR"/>
    <property type="match status" value="1"/>
</dbReference>
<evidence type="ECO:0000256" key="4">
    <source>
        <dbReference type="ARBA" id="ARBA00023242"/>
    </source>
</evidence>
<feature type="compositionally biased region" description="Low complexity" evidence="5">
    <location>
        <begin position="360"/>
        <end position="369"/>
    </location>
</feature>
<evidence type="ECO:0000256" key="3">
    <source>
        <dbReference type="ARBA" id="ARBA00023163"/>
    </source>
</evidence>
<dbReference type="Proteomes" id="UP000242877">
    <property type="component" value="Unassembled WGS sequence"/>
</dbReference>
<protein>
    <submittedName>
        <fullName evidence="7">Fungal Zn binuclear cluster domain containing protein</fullName>
    </submittedName>
</protein>
<evidence type="ECO:0000256" key="1">
    <source>
        <dbReference type="ARBA" id="ARBA00023015"/>
    </source>
</evidence>
<feature type="compositionally biased region" description="Polar residues" evidence="5">
    <location>
        <begin position="981"/>
        <end position="1007"/>
    </location>
</feature>
<dbReference type="CDD" id="cd00067">
    <property type="entry name" value="GAL4"/>
    <property type="match status" value="1"/>
</dbReference>
<keyword evidence="2" id="KW-0238">DNA-binding</keyword>
<feature type="region of interest" description="Disordered" evidence="5">
    <location>
        <begin position="1093"/>
        <end position="1126"/>
    </location>
</feature>
<reference evidence="7 8" key="1">
    <citation type="journal article" date="2016" name="Genome Biol. Evol.">
        <title>Divergent and convergent evolution of fungal pathogenicity.</title>
        <authorList>
            <person name="Shang Y."/>
            <person name="Xiao G."/>
            <person name="Zheng P."/>
            <person name="Cen K."/>
            <person name="Zhan S."/>
            <person name="Wang C."/>
        </authorList>
    </citation>
    <scope>NUCLEOTIDE SEQUENCE [LARGE SCALE GENOMIC DNA]</scope>
    <source>
        <strain evidence="7 8">ARSEF 7405</strain>
    </source>
</reference>
<dbReference type="GO" id="GO:0003677">
    <property type="term" value="F:DNA binding"/>
    <property type="evidence" value="ECO:0007669"/>
    <property type="project" value="UniProtKB-KW"/>
</dbReference>
<evidence type="ECO:0000256" key="2">
    <source>
        <dbReference type="ARBA" id="ARBA00023125"/>
    </source>
</evidence>
<dbReference type="GO" id="GO:0008270">
    <property type="term" value="F:zinc ion binding"/>
    <property type="evidence" value="ECO:0007669"/>
    <property type="project" value="InterPro"/>
</dbReference>
<dbReference type="FunFam" id="4.10.240.10:FF:000012">
    <property type="entry name" value="C6 transcription factor"/>
    <property type="match status" value="1"/>
</dbReference>
<dbReference type="AlphaFoldDB" id="A0A166PEQ9"/>